<feature type="active site" description="Charge relay system" evidence="7">
    <location>
        <position position="299"/>
    </location>
</feature>
<dbReference type="InterPro" id="IPR036852">
    <property type="entry name" value="Peptidase_S8/S53_dom_sf"/>
</dbReference>
<reference evidence="11" key="1">
    <citation type="journal article" date="2019" name="Int. J. Syst. Evol. Microbiol.">
        <title>The Global Catalogue of Microorganisms (GCM) 10K type strain sequencing project: providing services to taxonomists for standard genome sequencing and annotation.</title>
        <authorList>
            <consortium name="The Broad Institute Genomics Platform"/>
            <consortium name="The Broad Institute Genome Sequencing Center for Infectious Disease"/>
            <person name="Wu L."/>
            <person name="Ma J."/>
        </authorList>
    </citation>
    <scope>NUCLEOTIDE SEQUENCE [LARGE SCALE GENOMIC DNA]</scope>
    <source>
        <strain evidence="11">CCM 4481</strain>
    </source>
</reference>
<dbReference type="InterPro" id="IPR050819">
    <property type="entry name" value="Tripeptidyl-peptidase_I"/>
</dbReference>
<organism evidence="10 11">
    <name type="scientific">Dyella halodurans</name>
    <dbReference type="NCBI Taxonomy" id="1920171"/>
    <lineage>
        <taxon>Bacteria</taxon>
        <taxon>Pseudomonadati</taxon>
        <taxon>Pseudomonadota</taxon>
        <taxon>Gammaproteobacteria</taxon>
        <taxon>Lysobacterales</taxon>
        <taxon>Rhodanobacteraceae</taxon>
        <taxon>Dyella</taxon>
    </lineage>
</organism>
<dbReference type="SUPFAM" id="SSF52743">
    <property type="entry name" value="Subtilisin-like"/>
    <property type="match status" value="1"/>
</dbReference>
<evidence type="ECO:0000313" key="10">
    <source>
        <dbReference type="EMBL" id="MFC4528291.1"/>
    </source>
</evidence>
<dbReference type="InterPro" id="IPR030400">
    <property type="entry name" value="Sedolisin_dom"/>
</dbReference>
<evidence type="ECO:0000259" key="9">
    <source>
        <dbReference type="PROSITE" id="PS51695"/>
    </source>
</evidence>
<proteinExistence type="predicted"/>
<keyword evidence="4 7" id="KW-0720">Serine protease</keyword>
<feature type="domain" description="Peptidase S53" evidence="9">
    <location>
        <begin position="225"/>
        <end position="584"/>
    </location>
</feature>
<dbReference type="CDD" id="cd04056">
    <property type="entry name" value="Peptidases_S53"/>
    <property type="match status" value="1"/>
</dbReference>
<accession>A0ABV9C5L1</accession>
<keyword evidence="5 7" id="KW-0106">Calcium</keyword>
<evidence type="ECO:0000256" key="2">
    <source>
        <dbReference type="ARBA" id="ARBA00022723"/>
    </source>
</evidence>
<dbReference type="EMBL" id="JBHSGA010000020">
    <property type="protein sequence ID" value="MFC4528291.1"/>
    <property type="molecule type" value="Genomic_DNA"/>
</dbReference>
<dbReference type="SMART" id="SM00944">
    <property type="entry name" value="Pro-kuma_activ"/>
    <property type="match status" value="1"/>
</dbReference>
<comment type="caution">
    <text evidence="10">The sequence shown here is derived from an EMBL/GenBank/DDBJ whole genome shotgun (WGS) entry which is preliminary data.</text>
</comment>
<dbReference type="GO" id="GO:0006508">
    <property type="term" value="P:proteolysis"/>
    <property type="evidence" value="ECO:0007669"/>
    <property type="project" value="UniProtKB-KW"/>
</dbReference>
<keyword evidence="11" id="KW-1185">Reference proteome</keyword>
<evidence type="ECO:0000256" key="7">
    <source>
        <dbReference type="PROSITE-ProRule" id="PRU01032"/>
    </source>
</evidence>
<dbReference type="SUPFAM" id="SSF54897">
    <property type="entry name" value="Protease propeptides/inhibitors"/>
    <property type="match status" value="1"/>
</dbReference>
<evidence type="ECO:0000256" key="4">
    <source>
        <dbReference type="ARBA" id="ARBA00022825"/>
    </source>
</evidence>
<dbReference type="Pfam" id="PF09286">
    <property type="entry name" value="Pro-kuma_activ"/>
    <property type="match status" value="1"/>
</dbReference>
<gene>
    <name evidence="10" type="ORF">ACFO5W_16730</name>
</gene>
<dbReference type="InterPro" id="IPR000209">
    <property type="entry name" value="Peptidase_S8/S53_dom"/>
</dbReference>
<keyword evidence="6" id="KW-0865">Zymogen</keyword>
<keyword evidence="3 7" id="KW-0378">Hydrolase</keyword>
<evidence type="ECO:0000256" key="1">
    <source>
        <dbReference type="ARBA" id="ARBA00022670"/>
    </source>
</evidence>
<dbReference type="GO" id="GO:0008233">
    <property type="term" value="F:peptidase activity"/>
    <property type="evidence" value="ECO:0007669"/>
    <property type="project" value="UniProtKB-KW"/>
</dbReference>
<evidence type="ECO:0000313" key="11">
    <source>
        <dbReference type="Proteomes" id="UP001595961"/>
    </source>
</evidence>
<evidence type="ECO:0000256" key="6">
    <source>
        <dbReference type="ARBA" id="ARBA00023145"/>
    </source>
</evidence>
<evidence type="ECO:0000256" key="5">
    <source>
        <dbReference type="ARBA" id="ARBA00022837"/>
    </source>
</evidence>
<dbReference type="InterPro" id="IPR023828">
    <property type="entry name" value="Peptidase_S8_Ser-AS"/>
</dbReference>
<dbReference type="Gene3D" id="3.40.50.200">
    <property type="entry name" value="Peptidase S8/S53 domain"/>
    <property type="match status" value="1"/>
</dbReference>
<feature type="binding site" evidence="7">
    <location>
        <position position="564"/>
    </location>
    <ligand>
        <name>Ca(2+)</name>
        <dbReference type="ChEBI" id="CHEBI:29108"/>
    </ligand>
</feature>
<protein>
    <submittedName>
        <fullName evidence="10">Protease pro-enzyme activation domain-containing protein</fullName>
    </submittedName>
</protein>
<dbReference type="PROSITE" id="PS51695">
    <property type="entry name" value="SEDOLISIN"/>
    <property type="match status" value="1"/>
</dbReference>
<feature type="active site" description="Charge relay system" evidence="7">
    <location>
        <position position="295"/>
    </location>
</feature>
<name>A0ABV9C5L1_9GAMM</name>
<feature type="compositionally biased region" description="Polar residues" evidence="8">
    <location>
        <begin position="396"/>
        <end position="406"/>
    </location>
</feature>
<dbReference type="PANTHER" id="PTHR14218">
    <property type="entry name" value="PROTEASE S8 TRIPEPTIDYL PEPTIDASE I CLN2"/>
    <property type="match status" value="1"/>
</dbReference>
<dbReference type="InterPro" id="IPR015366">
    <property type="entry name" value="S53_propep"/>
</dbReference>
<dbReference type="RefSeq" id="WP_266148380.1">
    <property type="nucleotide sequence ID" value="NZ_CP064028.1"/>
</dbReference>
<feature type="region of interest" description="Disordered" evidence="8">
    <location>
        <begin position="387"/>
        <end position="406"/>
    </location>
</feature>
<feature type="binding site" evidence="7">
    <location>
        <position position="562"/>
    </location>
    <ligand>
        <name>Ca(2+)</name>
        <dbReference type="ChEBI" id="CHEBI:29108"/>
    </ligand>
</feature>
<comment type="cofactor">
    <cofactor evidence="7">
        <name>Ca(2+)</name>
        <dbReference type="ChEBI" id="CHEBI:29108"/>
    </cofactor>
    <text evidence="7">Binds 1 Ca(2+) ion per subunit.</text>
</comment>
<feature type="active site" description="Charge relay system" evidence="7">
    <location>
        <position position="509"/>
    </location>
</feature>
<dbReference type="Proteomes" id="UP001595961">
    <property type="component" value="Unassembled WGS sequence"/>
</dbReference>
<keyword evidence="2 7" id="KW-0479">Metal-binding</keyword>
<dbReference type="CDD" id="cd11377">
    <property type="entry name" value="Pro-peptidase_S53"/>
    <property type="match status" value="1"/>
</dbReference>
<feature type="binding site" evidence="7">
    <location>
        <position position="549"/>
    </location>
    <ligand>
        <name>Ca(2+)</name>
        <dbReference type="ChEBI" id="CHEBI:29108"/>
    </ligand>
</feature>
<dbReference type="PANTHER" id="PTHR14218:SF15">
    <property type="entry name" value="TRIPEPTIDYL-PEPTIDASE 1"/>
    <property type="match status" value="1"/>
</dbReference>
<feature type="binding site" evidence="7">
    <location>
        <position position="548"/>
    </location>
    <ligand>
        <name>Ca(2+)</name>
        <dbReference type="ChEBI" id="CHEBI:29108"/>
    </ligand>
</feature>
<keyword evidence="1 7" id="KW-0645">Protease</keyword>
<dbReference type="PROSITE" id="PS00138">
    <property type="entry name" value="SUBTILASE_SER"/>
    <property type="match status" value="1"/>
</dbReference>
<dbReference type="Pfam" id="PF00082">
    <property type="entry name" value="Peptidase_S8"/>
    <property type="match status" value="1"/>
</dbReference>
<evidence type="ECO:0000256" key="8">
    <source>
        <dbReference type="SAM" id="MobiDB-lite"/>
    </source>
</evidence>
<sequence length="593" mass="61339">MKNAGNGVSRVLTRGRLAGALALLIGMQGVLASGPAYSADATTWSATRTFAPYTANAKFNGYAADQEPVSITVTLKLRNQDVLDSYINELFRPGSPSYHQFLSSQDSTALFAPTQQQAQAVADYLSQQGFTNIQIASNRLLVTADGTVGSARNAFRTSIGHFSRNGHDGIANTTDVQIPSALSAQVDQVLGFNTLHQARVFSLPSSQIKPAYTVVSVTGNSAAHAYYPQEFATVYHAGTTTAATSTTVAILGWGSMTNAQTDLSKFESGQGLTAVPTAIESTVTKSSTDDSGQGEWGMDAQAIVGISGGVQKLIFYTDGGTYSSRTGSSGASNSGLLTVINKAVSDNTARVINMSWGLPECDGAPGFADSAFQLGVTQGQTFSAATGDNGSYPCPNGSTAPQNGSYGSTSTLSVNYPASSPYVVAAGGTTLNTTSADAYTSEASWPYSGGGVSSSEATPSWQSSSYAHRSVPDVAFDADWTNSPIIVYFTASSTSGIPQSGYYTNGGTSLASPLFVGAWARLESANGNGLGFAAPALYAYSSQFPFHDVTTGNNGYYSATAGRDNATGWGSFDIQSAAAFISATPGFNTATHP</sequence>
<evidence type="ECO:0000256" key="3">
    <source>
        <dbReference type="ARBA" id="ARBA00022801"/>
    </source>
</evidence>